<protein>
    <submittedName>
        <fullName evidence="3">Alpha/beta fold hydrolase</fullName>
    </submittedName>
</protein>
<dbReference type="SUPFAM" id="SSF53474">
    <property type="entry name" value="alpha/beta-Hydrolases"/>
    <property type="match status" value="1"/>
</dbReference>
<gene>
    <name evidence="3" type="ORF">GFB56_08040</name>
</gene>
<sequence length="285" mass="30710">MVIDQQSWAAAKRRIELPGGQQFTYVDHGQGPVLLLLHGYSDTSRSFSLIAPSLGGYRLIIPDLGGHGGSMPREGMSIAELAHDVDCLADRLAIHQFVLVGHSMGAMIAVDIAARRREAVRALILLSGSLKPDFGPGTEVARAIRGLKDPLGPDDAFFDRWHACSRSVDTAFLRHLRREAAAMPMTTWRTLLDALAVTDLKSRATHVRAPVLCIAGAQDPLFDIGHRQVLAETFASVRSITLDGHGHNPHWESPADVAALILSFLGDEVGQPGSTSGLSATHGRR</sequence>
<proteinExistence type="predicted"/>
<dbReference type="RefSeq" id="WP_025426238.1">
    <property type="nucleotide sequence ID" value="NZ_CP083370.1"/>
</dbReference>
<evidence type="ECO:0000313" key="4">
    <source>
        <dbReference type="Proteomes" id="UP000744980"/>
    </source>
</evidence>
<dbReference type="Proteomes" id="UP000744980">
    <property type="component" value="Unassembled WGS sequence"/>
</dbReference>
<dbReference type="PRINTS" id="PR00111">
    <property type="entry name" value="ABHYDROLASE"/>
</dbReference>
<evidence type="ECO:0000313" key="3">
    <source>
        <dbReference type="EMBL" id="MBM3090763.1"/>
    </source>
</evidence>
<dbReference type="Gene3D" id="3.40.50.1820">
    <property type="entry name" value="alpha/beta hydrolase"/>
    <property type="match status" value="1"/>
</dbReference>
<dbReference type="InterPro" id="IPR000073">
    <property type="entry name" value="AB_hydrolase_1"/>
</dbReference>
<comment type="caution">
    <text evidence="3">The sequence shown here is derived from an EMBL/GenBank/DDBJ whole genome shotgun (WGS) entry which is preliminary data.</text>
</comment>
<keyword evidence="1 3" id="KW-0378">Hydrolase</keyword>
<evidence type="ECO:0000259" key="2">
    <source>
        <dbReference type="Pfam" id="PF00561"/>
    </source>
</evidence>
<accession>A0AAW4FIQ6</accession>
<dbReference type="GO" id="GO:0016787">
    <property type="term" value="F:hydrolase activity"/>
    <property type="evidence" value="ECO:0007669"/>
    <property type="project" value="UniProtKB-KW"/>
</dbReference>
<dbReference type="Pfam" id="PF00561">
    <property type="entry name" value="Abhydrolase_1"/>
    <property type="match status" value="1"/>
</dbReference>
<dbReference type="InterPro" id="IPR029058">
    <property type="entry name" value="AB_hydrolase_fold"/>
</dbReference>
<dbReference type="InterPro" id="IPR050266">
    <property type="entry name" value="AB_hydrolase_sf"/>
</dbReference>
<dbReference type="AlphaFoldDB" id="A0AAW4FIQ6"/>
<feature type="domain" description="AB hydrolase-1" evidence="2">
    <location>
        <begin position="32"/>
        <end position="254"/>
    </location>
</feature>
<dbReference type="EMBL" id="WXFA01000004">
    <property type="protein sequence ID" value="MBM3090763.1"/>
    <property type="molecule type" value="Genomic_DNA"/>
</dbReference>
<dbReference type="GO" id="GO:0016020">
    <property type="term" value="C:membrane"/>
    <property type="evidence" value="ECO:0007669"/>
    <property type="project" value="TreeGrafter"/>
</dbReference>
<reference evidence="3 4" key="1">
    <citation type="submission" date="2020-01" db="EMBL/GenBank/DDBJ databases">
        <title>Draft genome assembly of Ensifer adhaerens T173.</title>
        <authorList>
            <person name="Craig J.E."/>
            <person name="Stinchcombe J.R."/>
        </authorList>
    </citation>
    <scope>NUCLEOTIDE SEQUENCE [LARGE SCALE GENOMIC DNA]</scope>
    <source>
        <strain evidence="3 4">T173</strain>
    </source>
</reference>
<dbReference type="PANTHER" id="PTHR43798">
    <property type="entry name" value="MONOACYLGLYCEROL LIPASE"/>
    <property type="match status" value="1"/>
</dbReference>
<keyword evidence="4" id="KW-1185">Reference proteome</keyword>
<evidence type="ECO:0000256" key="1">
    <source>
        <dbReference type="ARBA" id="ARBA00022801"/>
    </source>
</evidence>
<name>A0AAW4FIQ6_9HYPH</name>
<dbReference type="PANTHER" id="PTHR43798:SF31">
    <property type="entry name" value="AB HYDROLASE SUPERFAMILY PROTEIN YCLE"/>
    <property type="match status" value="1"/>
</dbReference>
<organism evidence="3 4">
    <name type="scientific">Ensifer canadensis</name>
    <dbReference type="NCBI Taxonomy" id="555315"/>
    <lineage>
        <taxon>Bacteria</taxon>
        <taxon>Pseudomonadati</taxon>
        <taxon>Pseudomonadota</taxon>
        <taxon>Alphaproteobacteria</taxon>
        <taxon>Hyphomicrobiales</taxon>
        <taxon>Rhizobiaceae</taxon>
        <taxon>Sinorhizobium/Ensifer group</taxon>
        <taxon>Ensifer</taxon>
    </lineage>
</organism>